<feature type="transmembrane region" description="Helical" evidence="13">
    <location>
        <begin position="106"/>
        <end position="127"/>
    </location>
</feature>
<evidence type="ECO:0000256" key="13">
    <source>
        <dbReference type="SAM" id="Phobius"/>
    </source>
</evidence>
<name>A0A561P728_9BACT</name>
<evidence type="ECO:0000256" key="12">
    <source>
        <dbReference type="ARBA" id="ARBA00034430"/>
    </source>
</evidence>
<sequence length="192" mass="21548">MNKSRLEAFSDGVIAIIITIMVLEIKTPHSAEWKDLLPLYPVALSYILSFIYVAIYWGNHHHLLHTVKKVTPSIIWANAHLLFWLSLIPFATAWMGENHFAAHTVVLYALFLMLVGGAFTILQFTIVKSNPYSPEMQVALKRQQRKALLSVTIYLVAIGTTFVNTAISGVLIFLVAVLWFIPDNNIAKALEA</sequence>
<dbReference type="RefSeq" id="WP_145673890.1">
    <property type="nucleotide sequence ID" value="NZ_VIWO01000011.1"/>
</dbReference>
<evidence type="ECO:0000256" key="1">
    <source>
        <dbReference type="ARBA" id="ARBA00004141"/>
    </source>
</evidence>
<keyword evidence="4" id="KW-0633">Potassium transport</keyword>
<keyword evidence="9" id="KW-0406">Ion transport</keyword>
<evidence type="ECO:0000256" key="7">
    <source>
        <dbReference type="ARBA" id="ARBA00022958"/>
    </source>
</evidence>
<keyword evidence="5 13" id="KW-0812">Transmembrane</keyword>
<evidence type="ECO:0000256" key="5">
    <source>
        <dbReference type="ARBA" id="ARBA00022692"/>
    </source>
</evidence>
<protein>
    <submittedName>
        <fullName evidence="14">Putative membrane protein</fullName>
    </submittedName>
</protein>
<gene>
    <name evidence="14" type="ORF">FHW36_11168</name>
</gene>
<keyword evidence="15" id="KW-1185">Reference proteome</keyword>
<dbReference type="Pfam" id="PF06736">
    <property type="entry name" value="TMEM175"/>
    <property type="match status" value="1"/>
</dbReference>
<dbReference type="EMBL" id="VIWO01000011">
    <property type="protein sequence ID" value="TWF33878.1"/>
    <property type="molecule type" value="Genomic_DNA"/>
</dbReference>
<comment type="subcellular location">
    <subcellularLocation>
        <location evidence="1">Membrane</location>
        <topology evidence="1">Multi-pass membrane protein</topology>
    </subcellularLocation>
</comment>
<evidence type="ECO:0000256" key="2">
    <source>
        <dbReference type="ARBA" id="ARBA00006920"/>
    </source>
</evidence>
<evidence type="ECO:0000256" key="6">
    <source>
        <dbReference type="ARBA" id="ARBA00022826"/>
    </source>
</evidence>
<dbReference type="AlphaFoldDB" id="A0A561P728"/>
<feature type="transmembrane region" description="Helical" evidence="13">
    <location>
        <begin position="148"/>
        <end position="181"/>
    </location>
</feature>
<feature type="transmembrane region" description="Helical" evidence="13">
    <location>
        <begin position="7"/>
        <end position="25"/>
    </location>
</feature>
<dbReference type="PANTHER" id="PTHR31462:SF5">
    <property type="entry name" value="ENDOSOMAL_LYSOSOMAL PROTON CHANNEL TMEM175"/>
    <property type="match status" value="1"/>
</dbReference>
<evidence type="ECO:0000256" key="4">
    <source>
        <dbReference type="ARBA" id="ARBA00022538"/>
    </source>
</evidence>
<feature type="transmembrane region" description="Helical" evidence="13">
    <location>
        <begin position="37"/>
        <end position="58"/>
    </location>
</feature>
<organism evidence="14 15">
    <name type="scientific">Chitinophaga polysaccharea</name>
    <dbReference type="NCBI Taxonomy" id="1293035"/>
    <lineage>
        <taxon>Bacteria</taxon>
        <taxon>Pseudomonadati</taxon>
        <taxon>Bacteroidota</taxon>
        <taxon>Chitinophagia</taxon>
        <taxon>Chitinophagales</taxon>
        <taxon>Chitinophagaceae</taxon>
        <taxon>Chitinophaga</taxon>
    </lineage>
</organism>
<evidence type="ECO:0000313" key="15">
    <source>
        <dbReference type="Proteomes" id="UP000320811"/>
    </source>
</evidence>
<keyword evidence="6" id="KW-0631">Potassium channel</keyword>
<evidence type="ECO:0000256" key="3">
    <source>
        <dbReference type="ARBA" id="ARBA00022448"/>
    </source>
</evidence>
<reference evidence="14 15" key="1">
    <citation type="submission" date="2019-06" db="EMBL/GenBank/DDBJ databases">
        <title>Sorghum-associated microbial communities from plants grown in Nebraska, USA.</title>
        <authorList>
            <person name="Schachtman D."/>
        </authorList>
    </citation>
    <scope>NUCLEOTIDE SEQUENCE [LARGE SCALE GENOMIC DNA]</scope>
    <source>
        <strain evidence="14 15">1209</strain>
    </source>
</reference>
<dbReference type="GO" id="GO:0016020">
    <property type="term" value="C:membrane"/>
    <property type="evidence" value="ECO:0007669"/>
    <property type="project" value="UniProtKB-SubCell"/>
</dbReference>
<proteinExistence type="inferred from homology"/>
<feature type="transmembrane region" description="Helical" evidence="13">
    <location>
        <begin position="70"/>
        <end position="94"/>
    </location>
</feature>
<keyword evidence="10 13" id="KW-0472">Membrane</keyword>
<evidence type="ECO:0000256" key="9">
    <source>
        <dbReference type="ARBA" id="ARBA00023065"/>
    </source>
</evidence>
<comment type="catalytic activity">
    <reaction evidence="12">
        <text>K(+)(in) = K(+)(out)</text>
        <dbReference type="Rhea" id="RHEA:29463"/>
        <dbReference type="ChEBI" id="CHEBI:29103"/>
    </reaction>
</comment>
<accession>A0A561P728</accession>
<evidence type="ECO:0000313" key="14">
    <source>
        <dbReference type="EMBL" id="TWF33878.1"/>
    </source>
</evidence>
<dbReference type="OrthoDB" id="7626281at2"/>
<dbReference type="GO" id="GO:0015252">
    <property type="term" value="F:proton channel activity"/>
    <property type="evidence" value="ECO:0007669"/>
    <property type="project" value="InterPro"/>
</dbReference>
<keyword evidence="3" id="KW-0813">Transport</keyword>
<keyword evidence="11" id="KW-0407">Ion channel</keyword>
<keyword evidence="8 13" id="KW-1133">Transmembrane helix</keyword>
<evidence type="ECO:0000256" key="8">
    <source>
        <dbReference type="ARBA" id="ARBA00022989"/>
    </source>
</evidence>
<dbReference type="Proteomes" id="UP000320811">
    <property type="component" value="Unassembled WGS sequence"/>
</dbReference>
<dbReference type="GO" id="GO:0005267">
    <property type="term" value="F:potassium channel activity"/>
    <property type="evidence" value="ECO:0007669"/>
    <property type="project" value="UniProtKB-KW"/>
</dbReference>
<keyword evidence="7" id="KW-0630">Potassium</keyword>
<evidence type="ECO:0000256" key="11">
    <source>
        <dbReference type="ARBA" id="ARBA00023303"/>
    </source>
</evidence>
<comment type="caution">
    <text evidence="14">The sequence shown here is derived from an EMBL/GenBank/DDBJ whole genome shotgun (WGS) entry which is preliminary data.</text>
</comment>
<evidence type="ECO:0000256" key="10">
    <source>
        <dbReference type="ARBA" id="ARBA00023136"/>
    </source>
</evidence>
<dbReference type="PANTHER" id="PTHR31462">
    <property type="entry name" value="ENDOSOMAL/LYSOSOMAL POTASSIUM CHANNEL TMEM175"/>
    <property type="match status" value="1"/>
</dbReference>
<comment type="similarity">
    <text evidence="2">Belongs to the TMEM175 family.</text>
</comment>
<dbReference type="InterPro" id="IPR010617">
    <property type="entry name" value="TMEM175-like"/>
</dbReference>